<evidence type="ECO:0000313" key="2">
    <source>
        <dbReference type="Proteomes" id="UP001589747"/>
    </source>
</evidence>
<protein>
    <submittedName>
        <fullName evidence="1">DUF4176 domain-containing protein</fullName>
    </submittedName>
</protein>
<dbReference type="InterPro" id="IPR025233">
    <property type="entry name" value="DUF4176"/>
</dbReference>
<dbReference type="EMBL" id="JBHMDO010000008">
    <property type="protein sequence ID" value="MFB9324995.1"/>
    <property type="molecule type" value="Genomic_DNA"/>
</dbReference>
<accession>A0ABV5KIE5</accession>
<comment type="caution">
    <text evidence="1">The sequence shown here is derived from an EMBL/GenBank/DDBJ whole genome shotgun (WGS) entry which is preliminary data.</text>
</comment>
<dbReference type="Pfam" id="PF13780">
    <property type="entry name" value="DUF4176"/>
    <property type="match status" value="1"/>
</dbReference>
<reference evidence="1 2" key="1">
    <citation type="submission" date="2024-09" db="EMBL/GenBank/DDBJ databases">
        <authorList>
            <person name="Sun Q."/>
            <person name="Mori K."/>
        </authorList>
    </citation>
    <scope>NUCLEOTIDE SEQUENCE [LARGE SCALE GENOMIC DNA]</scope>
    <source>
        <strain evidence="1 2">TISTR 2452</strain>
    </source>
</reference>
<name>A0ABV5KIE5_9BACL</name>
<proteinExistence type="predicted"/>
<keyword evidence="2" id="KW-1185">Reference proteome</keyword>
<evidence type="ECO:0000313" key="1">
    <source>
        <dbReference type="EMBL" id="MFB9324995.1"/>
    </source>
</evidence>
<organism evidence="1 2">
    <name type="scientific">Paenibacillus aurantiacus</name>
    <dbReference type="NCBI Taxonomy" id="1936118"/>
    <lineage>
        <taxon>Bacteria</taxon>
        <taxon>Bacillati</taxon>
        <taxon>Bacillota</taxon>
        <taxon>Bacilli</taxon>
        <taxon>Bacillales</taxon>
        <taxon>Paenibacillaceae</taxon>
        <taxon>Paenibacillus</taxon>
    </lineage>
</organism>
<dbReference type="RefSeq" id="WP_377489980.1">
    <property type="nucleotide sequence ID" value="NZ_JBHMDO010000008.1"/>
</dbReference>
<sequence length="90" mass="10674">MKELLPNGSVVLLKNSTKKIMITGRLQRETGVEDQIWDYCACLYPEGILNPDQSFLFQHEQIERVYFIGFQDEEELAFREFLKQKMSERL</sequence>
<dbReference type="Proteomes" id="UP001589747">
    <property type="component" value="Unassembled WGS sequence"/>
</dbReference>
<gene>
    <name evidence="1" type="ORF">ACFFSY_03550</name>
</gene>